<evidence type="ECO:0000313" key="14">
    <source>
        <dbReference type="Proteomes" id="UP001164803"/>
    </source>
</evidence>
<comment type="similarity">
    <text evidence="1 10">Belongs to the class-II pyridine nucleotide-disulfide oxidoreductase family.</text>
</comment>
<protein>
    <recommendedName>
        <fullName evidence="3 10">Thioredoxin reductase</fullName>
        <ecNumber evidence="10">1.8.1.9</ecNumber>
    </recommendedName>
</protein>
<evidence type="ECO:0000256" key="5">
    <source>
        <dbReference type="ARBA" id="ARBA00022827"/>
    </source>
</evidence>
<dbReference type="NCBIfam" id="TIGR01292">
    <property type="entry name" value="TRX_reduct"/>
    <property type="match status" value="1"/>
</dbReference>
<dbReference type="InterPro" id="IPR023753">
    <property type="entry name" value="FAD/NAD-binding_dom"/>
</dbReference>
<comment type="catalytic activity">
    <reaction evidence="9 10">
        <text>[thioredoxin]-dithiol + NADP(+) = [thioredoxin]-disulfide + NADPH + H(+)</text>
        <dbReference type="Rhea" id="RHEA:20345"/>
        <dbReference type="Rhea" id="RHEA-COMP:10698"/>
        <dbReference type="Rhea" id="RHEA-COMP:10700"/>
        <dbReference type="ChEBI" id="CHEBI:15378"/>
        <dbReference type="ChEBI" id="CHEBI:29950"/>
        <dbReference type="ChEBI" id="CHEBI:50058"/>
        <dbReference type="ChEBI" id="CHEBI:57783"/>
        <dbReference type="ChEBI" id="CHEBI:58349"/>
        <dbReference type="EC" id="1.8.1.9"/>
    </reaction>
</comment>
<keyword evidence="14" id="KW-1185">Reference proteome</keyword>
<dbReference type="PRINTS" id="PR00469">
    <property type="entry name" value="PNDRDTASEII"/>
</dbReference>
<keyword evidence="7" id="KW-1015">Disulfide bond</keyword>
<evidence type="ECO:0000256" key="6">
    <source>
        <dbReference type="ARBA" id="ARBA00023002"/>
    </source>
</evidence>
<evidence type="ECO:0000256" key="2">
    <source>
        <dbReference type="ARBA" id="ARBA00011738"/>
    </source>
</evidence>
<dbReference type="RefSeq" id="WP_268043231.1">
    <property type="nucleotide sequence ID" value="NZ_CP104064.1"/>
</dbReference>
<evidence type="ECO:0000256" key="9">
    <source>
        <dbReference type="ARBA" id="ARBA00048132"/>
    </source>
</evidence>
<evidence type="ECO:0000256" key="3">
    <source>
        <dbReference type="ARBA" id="ARBA00018719"/>
    </source>
</evidence>
<evidence type="ECO:0000259" key="12">
    <source>
        <dbReference type="Pfam" id="PF07992"/>
    </source>
</evidence>
<proteinExistence type="inferred from homology"/>
<dbReference type="Gene3D" id="3.50.50.60">
    <property type="entry name" value="FAD/NAD(P)-binding domain"/>
    <property type="match status" value="2"/>
</dbReference>
<keyword evidence="5 10" id="KW-0274">FAD</keyword>
<dbReference type="PROSITE" id="PS00573">
    <property type="entry name" value="PYRIDINE_REDOX_2"/>
    <property type="match status" value="1"/>
</dbReference>
<dbReference type="SUPFAM" id="SSF51905">
    <property type="entry name" value="FAD/NAD(P)-binding domain"/>
    <property type="match status" value="1"/>
</dbReference>
<accession>A0ABY6Z0S5</accession>
<reference evidence="13" key="1">
    <citation type="submission" date="2022-08" db="EMBL/GenBank/DDBJ databases">
        <title>Alicyclobacillus dauci DSM2870, complete genome.</title>
        <authorList>
            <person name="Wang Q."/>
            <person name="Cai R."/>
            <person name="Wang Z."/>
        </authorList>
    </citation>
    <scope>NUCLEOTIDE SEQUENCE</scope>
    <source>
        <strain evidence="13">DSM 28700</strain>
    </source>
</reference>
<sequence length="319" mass="34552">MEHRKVMILGTGPAGYTAAIYSARANLEPLVIEGDEPGGQLTLTTEIENFPGFIDGIMGPELMDNMKKQAERFGAEFQRGRATSVDFSTKPLRVTVDKDKEYTADAVILATGASAKMLGIPGESDLIGRGVSTCATCDGFFFRNKRVIVVGGGDSAMEEATFLTKFASEVTIVHRRNELRASKVMQERARANEKIKWVLNVTTEEVKSDGNKVTGLQVVDNDTGERRVIEADGVFVAIGHRPNTEFLNGQVVTDEVGYIVTQGATSQTSVEAVFACGDVMDARYRQAITAAGSGCKAAMDVEKYLEGSMTHDWSMAEKV</sequence>
<evidence type="ECO:0000256" key="4">
    <source>
        <dbReference type="ARBA" id="ARBA00022630"/>
    </source>
</evidence>
<organism evidence="13 14">
    <name type="scientific">Alicyclobacillus dauci</name>
    <dbReference type="NCBI Taxonomy" id="1475485"/>
    <lineage>
        <taxon>Bacteria</taxon>
        <taxon>Bacillati</taxon>
        <taxon>Bacillota</taxon>
        <taxon>Bacilli</taxon>
        <taxon>Bacillales</taxon>
        <taxon>Alicyclobacillaceae</taxon>
        <taxon>Alicyclobacillus</taxon>
    </lineage>
</organism>
<name>A0ABY6Z0S5_9BACL</name>
<evidence type="ECO:0000256" key="11">
    <source>
        <dbReference type="RuleBase" id="RU003881"/>
    </source>
</evidence>
<dbReference type="PANTHER" id="PTHR48105">
    <property type="entry name" value="THIOREDOXIN REDUCTASE 1-RELATED-RELATED"/>
    <property type="match status" value="1"/>
</dbReference>
<evidence type="ECO:0000256" key="8">
    <source>
        <dbReference type="ARBA" id="ARBA00023284"/>
    </source>
</evidence>
<evidence type="ECO:0000256" key="1">
    <source>
        <dbReference type="ARBA" id="ARBA00009333"/>
    </source>
</evidence>
<dbReference type="Pfam" id="PF07992">
    <property type="entry name" value="Pyr_redox_2"/>
    <property type="match status" value="1"/>
</dbReference>
<dbReference type="InterPro" id="IPR050097">
    <property type="entry name" value="Ferredoxin-NADP_redctase_2"/>
</dbReference>
<evidence type="ECO:0000313" key="13">
    <source>
        <dbReference type="EMBL" id="WAH35939.1"/>
    </source>
</evidence>
<dbReference type="EMBL" id="CP104064">
    <property type="protein sequence ID" value="WAH35939.1"/>
    <property type="molecule type" value="Genomic_DNA"/>
</dbReference>
<dbReference type="InterPro" id="IPR036188">
    <property type="entry name" value="FAD/NAD-bd_sf"/>
</dbReference>
<dbReference type="EC" id="1.8.1.9" evidence="10"/>
<keyword evidence="4 10" id="KW-0285">Flavoprotein</keyword>
<dbReference type="InterPro" id="IPR008255">
    <property type="entry name" value="Pyr_nucl-diS_OxRdtase_2_AS"/>
</dbReference>
<evidence type="ECO:0000256" key="10">
    <source>
        <dbReference type="RuleBase" id="RU003880"/>
    </source>
</evidence>
<comment type="subunit">
    <text evidence="2 10">Homodimer.</text>
</comment>
<feature type="domain" description="FAD/NAD(P)-binding" evidence="12">
    <location>
        <begin position="5"/>
        <end position="294"/>
    </location>
</feature>
<keyword evidence="6 10" id="KW-0560">Oxidoreductase</keyword>
<keyword evidence="11" id="KW-0521">NADP</keyword>
<comment type="cofactor">
    <cofactor evidence="11">
        <name>FAD</name>
        <dbReference type="ChEBI" id="CHEBI:57692"/>
    </cofactor>
    <text evidence="11">Binds 1 FAD per subunit.</text>
</comment>
<evidence type="ECO:0000256" key="7">
    <source>
        <dbReference type="ARBA" id="ARBA00023157"/>
    </source>
</evidence>
<dbReference type="Proteomes" id="UP001164803">
    <property type="component" value="Chromosome"/>
</dbReference>
<dbReference type="PRINTS" id="PR00368">
    <property type="entry name" value="FADPNR"/>
</dbReference>
<gene>
    <name evidence="13" type="primary">trxB</name>
    <name evidence="13" type="ORF">NZD86_16940</name>
</gene>
<keyword evidence="8 10" id="KW-0676">Redox-active center</keyword>
<dbReference type="InterPro" id="IPR005982">
    <property type="entry name" value="Thioredox_Rdtase"/>
</dbReference>
<dbReference type="GO" id="GO:0004791">
    <property type="term" value="F:thioredoxin-disulfide reductase (NADPH) activity"/>
    <property type="evidence" value="ECO:0007669"/>
    <property type="project" value="UniProtKB-EC"/>
</dbReference>